<evidence type="ECO:0000256" key="1">
    <source>
        <dbReference type="ARBA" id="ARBA00008601"/>
    </source>
</evidence>
<dbReference type="GeneID" id="92378568"/>
<comment type="similarity">
    <text evidence="1">Belongs to the protein-tyrosine phosphatase family. Non-receptor class dual specificity subfamily.</text>
</comment>
<dbReference type="VEuPathDB" id="TriTrypDB:TEOVI_000462800"/>
<dbReference type="PANTHER" id="PTHR45948">
    <property type="entry name" value="DUAL SPECIFICITY PROTEIN PHOSPHATASE DDB_G0269404-RELATED"/>
    <property type="match status" value="1"/>
</dbReference>
<dbReference type="Pfam" id="PF00782">
    <property type="entry name" value="DSPc"/>
    <property type="match status" value="1"/>
</dbReference>
<accession>A0A1G4IKL8</accession>
<dbReference type="AlphaFoldDB" id="A0A1G4IKL8"/>
<evidence type="ECO:0000256" key="5">
    <source>
        <dbReference type="ARBA" id="ARBA00048336"/>
    </source>
</evidence>
<dbReference type="GO" id="GO:0007165">
    <property type="term" value="P:signal transduction"/>
    <property type="evidence" value="ECO:0007669"/>
    <property type="project" value="TreeGrafter"/>
</dbReference>
<evidence type="ECO:0000256" key="3">
    <source>
        <dbReference type="ARBA" id="ARBA00022912"/>
    </source>
</evidence>
<evidence type="ECO:0000259" key="6">
    <source>
        <dbReference type="SMART" id="SM00195"/>
    </source>
</evidence>
<dbReference type="GO" id="GO:0004722">
    <property type="term" value="F:protein serine/threonine phosphatase activity"/>
    <property type="evidence" value="ECO:0007669"/>
    <property type="project" value="UniProtKB-EC"/>
</dbReference>
<keyword evidence="3" id="KW-0904">Protein phosphatase</keyword>
<organism evidence="7 8">
    <name type="scientific">Trypanosoma equiperdum</name>
    <dbReference type="NCBI Taxonomy" id="5694"/>
    <lineage>
        <taxon>Eukaryota</taxon>
        <taxon>Discoba</taxon>
        <taxon>Euglenozoa</taxon>
        <taxon>Kinetoplastea</taxon>
        <taxon>Metakinetoplastina</taxon>
        <taxon>Trypanosomatida</taxon>
        <taxon>Trypanosomatidae</taxon>
        <taxon>Trypanosoma</taxon>
    </lineage>
</organism>
<dbReference type="Gene3D" id="3.90.190.10">
    <property type="entry name" value="Protein tyrosine phosphatase superfamily"/>
    <property type="match status" value="1"/>
</dbReference>
<comment type="catalytic activity">
    <reaction evidence="4">
        <text>O-phospho-L-seryl-[protein] + H2O = L-seryl-[protein] + phosphate</text>
        <dbReference type="Rhea" id="RHEA:20629"/>
        <dbReference type="Rhea" id="RHEA-COMP:9863"/>
        <dbReference type="Rhea" id="RHEA-COMP:11604"/>
        <dbReference type="ChEBI" id="CHEBI:15377"/>
        <dbReference type="ChEBI" id="CHEBI:29999"/>
        <dbReference type="ChEBI" id="CHEBI:43474"/>
        <dbReference type="ChEBI" id="CHEBI:83421"/>
        <dbReference type="EC" id="3.1.3.16"/>
    </reaction>
</comment>
<dbReference type="GO" id="GO:0004725">
    <property type="term" value="F:protein tyrosine phosphatase activity"/>
    <property type="evidence" value="ECO:0007669"/>
    <property type="project" value="TreeGrafter"/>
</dbReference>
<dbReference type="InterPro" id="IPR029021">
    <property type="entry name" value="Prot-tyrosine_phosphatase-like"/>
</dbReference>
<dbReference type="EMBL" id="CZPT02002003">
    <property type="protein sequence ID" value="SCU73128.1"/>
    <property type="molecule type" value="Genomic_DNA"/>
</dbReference>
<dbReference type="InterPro" id="IPR020422">
    <property type="entry name" value="TYR_PHOSPHATASE_DUAL_dom"/>
</dbReference>
<evidence type="ECO:0000256" key="4">
    <source>
        <dbReference type="ARBA" id="ARBA00047761"/>
    </source>
</evidence>
<reference evidence="7" key="1">
    <citation type="submission" date="2016-09" db="EMBL/GenBank/DDBJ databases">
        <authorList>
            <person name="Hebert L."/>
            <person name="Moumen B."/>
        </authorList>
    </citation>
    <scope>NUCLEOTIDE SEQUENCE [LARGE SCALE GENOMIC DNA]</scope>
    <source>
        <strain evidence="7">OVI</strain>
    </source>
</reference>
<dbReference type="InterPro" id="IPR000340">
    <property type="entry name" value="Dual-sp_phosphatase_cat-dom"/>
</dbReference>
<protein>
    <submittedName>
        <fullName evidence="7">Kinetoplastid-specific dual specificity phosphatase, putative</fullName>
    </submittedName>
</protein>
<dbReference type="PANTHER" id="PTHR45948:SF2">
    <property type="entry name" value="DUAL SPECIFICITY PROTEIN PHOSPHATASE"/>
    <property type="match status" value="1"/>
</dbReference>
<feature type="domain" description="Tyrosine-protein phosphatase" evidence="6">
    <location>
        <begin position="31"/>
        <end position="276"/>
    </location>
</feature>
<evidence type="ECO:0000256" key="2">
    <source>
        <dbReference type="ARBA" id="ARBA00022801"/>
    </source>
</evidence>
<keyword evidence="8" id="KW-1185">Reference proteome</keyword>
<sequence length="280" mass="31621">MQLKERLQQWRERGLQGADVDPPVQRPRSFRPSCIVPRLYLGAAKDVQDVRTLRSRLLPDKLLMVVSTCDPSDPPRMELRQIAPTKGTAYTVKRLAVCSWEELEKRVVTSSFCCRLPRNEVMVATAEWLKEILKTKSLPPVSLEECRDVQKGETDGKVSEVFEEGLYLKLCLPWKDESNFTVRPYFAVATALIHATMDGIQGAVVCYCMAGKSRSATLTCALLLYCCYDNVGRPKDEEECSAYKAVQAVVEFVREVRLCVSPNEGFIEQLRDYASDLLAV</sequence>
<dbReference type="Proteomes" id="UP000195570">
    <property type="component" value="Unassembled WGS sequence"/>
</dbReference>
<evidence type="ECO:0000313" key="7">
    <source>
        <dbReference type="EMBL" id="SCU73128.1"/>
    </source>
</evidence>
<evidence type="ECO:0000313" key="8">
    <source>
        <dbReference type="Proteomes" id="UP000195570"/>
    </source>
</evidence>
<dbReference type="SMART" id="SM00195">
    <property type="entry name" value="DSPc"/>
    <property type="match status" value="1"/>
</dbReference>
<dbReference type="RefSeq" id="XP_067083532.1">
    <property type="nucleotide sequence ID" value="XM_067227431.1"/>
</dbReference>
<comment type="caution">
    <text evidence="7">The sequence shown here is derived from an EMBL/GenBank/DDBJ whole genome shotgun (WGS) entry which is preliminary data.</text>
</comment>
<dbReference type="SUPFAM" id="SSF52799">
    <property type="entry name" value="(Phosphotyrosine protein) phosphatases II"/>
    <property type="match status" value="1"/>
</dbReference>
<comment type="catalytic activity">
    <reaction evidence="5">
        <text>O-phospho-L-threonyl-[protein] + H2O = L-threonyl-[protein] + phosphate</text>
        <dbReference type="Rhea" id="RHEA:47004"/>
        <dbReference type="Rhea" id="RHEA-COMP:11060"/>
        <dbReference type="Rhea" id="RHEA-COMP:11605"/>
        <dbReference type="ChEBI" id="CHEBI:15377"/>
        <dbReference type="ChEBI" id="CHEBI:30013"/>
        <dbReference type="ChEBI" id="CHEBI:43474"/>
        <dbReference type="ChEBI" id="CHEBI:61977"/>
        <dbReference type="EC" id="3.1.3.16"/>
    </reaction>
</comment>
<keyword evidence="2" id="KW-0378">Hydrolase</keyword>
<dbReference type="CDD" id="cd14498">
    <property type="entry name" value="DSP"/>
    <property type="match status" value="1"/>
</dbReference>
<proteinExistence type="inferred from homology"/>
<name>A0A1G4IKL8_TRYEQ</name>
<gene>
    <name evidence="7" type="ORF">TEOVI_000462800</name>
</gene>
<dbReference type="GO" id="GO:0005829">
    <property type="term" value="C:cytosol"/>
    <property type="evidence" value="ECO:0007669"/>
    <property type="project" value="TreeGrafter"/>
</dbReference>